<protein>
    <submittedName>
        <fullName evidence="1">Uncharacterized protein</fullName>
    </submittedName>
</protein>
<keyword evidence="2" id="KW-1185">Reference proteome</keyword>
<sequence length="49" mass="5939">MGDGYFYLKVRGYDNHYQTFAAVEHPETREVNFVTPYPWTGWEHENAEW</sequence>
<accession>E4KRI8</accession>
<proteinExistence type="predicted"/>
<comment type="caution">
    <text evidence="1">The sequence shown here is derived from an EMBL/GenBank/DDBJ whole genome shotgun (WGS) entry which is preliminary data.</text>
</comment>
<name>E4KRI8_9LACT</name>
<dbReference type="AlphaFoldDB" id="E4KRI8"/>
<evidence type="ECO:0000313" key="1">
    <source>
        <dbReference type="EMBL" id="EFR30435.1"/>
    </source>
</evidence>
<reference evidence="1 2" key="1">
    <citation type="submission" date="2010-10" db="EMBL/GenBank/DDBJ databases">
        <authorList>
            <person name="Durkin A.S."/>
            <person name="Madupu R."/>
            <person name="Torralba M."/>
            <person name="Gillis M."/>
            <person name="Methe B."/>
            <person name="Sutton G."/>
            <person name="Nelson K.E."/>
        </authorList>
    </citation>
    <scope>NUCLEOTIDE SEQUENCE [LARGE SCALE GENOMIC DNA]</scope>
    <source>
        <strain evidence="1 2">ACS-139-V-Col8</strain>
    </source>
</reference>
<organism evidence="1 2">
    <name type="scientific">Eremococcus coleocola ACS-139-V-Col8</name>
    <dbReference type="NCBI Taxonomy" id="908337"/>
    <lineage>
        <taxon>Bacteria</taxon>
        <taxon>Bacillati</taxon>
        <taxon>Bacillota</taxon>
        <taxon>Bacilli</taxon>
        <taxon>Lactobacillales</taxon>
        <taxon>Aerococcaceae</taxon>
        <taxon>Eremococcus</taxon>
    </lineage>
</organism>
<gene>
    <name evidence="1" type="ORF">HMPREF9257_0850</name>
</gene>
<dbReference type="EMBL" id="AENN01000020">
    <property type="protein sequence ID" value="EFR30435.1"/>
    <property type="molecule type" value="Genomic_DNA"/>
</dbReference>
<dbReference type="Proteomes" id="UP000005990">
    <property type="component" value="Unassembled WGS sequence"/>
</dbReference>
<evidence type="ECO:0000313" key="2">
    <source>
        <dbReference type="Proteomes" id="UP000005990"/>
    </source>
</evidence>